<dbReference type="AlphaFoldDB" id="A0A7S1Y3U6"/>
<protein>
    <submittedName>
        <fullName evidence="1">Uncharacterized protein</fullName>
    </submittedName>
</protein>
<gene>
    <name evidence="1" type="ORF">GOCE00092_LOCUS3983</name>
</gene>
<organism evidence="1">
    <name type="scientific">Grammatophora oceanica</name>
    <dbReference type="NCBI Taxonomy" id="210454"/>
    <lineage>
        <taxon>Eukaryota</taxon>
        <taxon>Sar</taxon>
        <taxon>Stramenopiles</taxon>
        <taxon>Ochrophyta</taxon>
        <taxon>Bacillariophyta</taxon>
        <taxon>Fragilariophyceae</taxon>
        <taxon>Fragilariophycidae</taxon>
        <taxon>Rhabdonematales</taxon>
        <taxon>Grammatophoraceae</taxon>
        <taxon>Grammatophora</taxon>
    </lineage>
</organism>
<evidence type="ECO:0000313" key="1">
    <source>
        <dbReference type="EMBL" id="CAD9275075.1"/>
    </source>
</evidence>
<name>A0A7S1Y3U6_9STRA</name>
<accession>A0A7S1Y3U6</accession>
<reference evidence="1" key="1">
    <citation type="submission" date="2021-01" db="EMBL/GenBank/DDBJ databases">
        <authorList>
            <person name="Corre E."/>
            <person name="Pelletier E."/>
            <person name="Niang G."/>
            <person name="Scheremetjew M."/>
            <person name="Finn R."/>
            <person name="Kale V."/>
            <person name="Holt S."/>
            <person name="Cochrane G."/>
            <person name="Meng A."/>
            <person name="Brown T."/>
            <person name="Cohen L."/>
        </authorList>
    </citation>
    <scope>NUCLEOTIDE SEQUENCE</scope>
    <source>
        <strain evidence="1">CCMP 410</strain>
    </source>
</reference>
<sequence length="202" mass="22508">MKILLLDSDGKRIGFLLMINSWKNDEKATTTSTLLGAYIDPSRRKGGLAKVLLGIWMSICMDAGDIHLRTVVMRKPLLCLVLQHTFGFQPEANGGVEVEISRRGGRKDTDHGHDEILLYAPNSKTLQGGLFSARDLSRQGITLIDRPTNPRGKLVKVHCKFSPPPSEHLSETISNKVLKGGFKHRLRNETLRAMLLGQTENR</sequence>
<dbReference type="EMBL" id="HBGK01007710">
    <property type="protein sequence ID" value="CAD9275075.1"/>
    <property type="molecule type" value="Transcribed_RNA"/>
</dbReference>
<proteinExistence type="predicted"/>